<keyword evidence="1" id="KW-1133">Transmembrane helix</keyword>
<sequence length="334" mass="36228">MKTKLRPTIVGAFVIGAFVLGLIAMLAFGGVSFFSKPQRFVVFFDESIHGLDLGSPVKLRGVRIGRVAGLNVRYDEATNRSLVAVVCELNRDMMTDNQGVQIDVSSRQELQMLVDRGLRAQLGVLGLATGLLFVELNFVDAHEYPAQATAFEARYVVVPTMPSALSEYQANLTEILNDMRRIDFAGISTEFKGLLVDTRKQLTGVDLKGAVAQWQKTGAQFEALAAMPEFKTTLANANQAITDLRGVLAKVDQQVEQIGPASQELTATLAQAKAALETFNHTAQTAQRFIAAQGGLGDEASRALEQITSAAEAVQRLADFLERNPQALISGKKR</sequence>
<dbReference type="EMBL" id="CP001032">
    <property type="protein sequence ID" value="ACB77893.1"/>
    <property type="molecule type" value="Genomic_DNA"/>
</dbReference>
<keyword evidence="1" id="KW-0812">Transmembrane</keyword>
<dbReference type="InterPro" id="IPR003399">
    <property type="entry name" value="Mce/MlaD"/>
</dbReference>
<evidence type="ECO:0000256" key="1">
    <source>
        <dbReference type="SAM" id="Phobius"/>
    </source>
</evidence>
<dbReference type="eggNOG" id="COG1463">
    <property type="taxonomic scope" value="Bacteria"/>
</dbReference>
<dbReference type="Proteomes" id="UP000007013">
    <property type="component" value="Chromosome"/>
</dbReference>
<dbReference type="HOGENOM" id="CLU_013850_2_1_0"/>
<feature type="transmembrane region" description="Helical" evidence="1">
    <location>
        <begin position="12"/>
        <end position="34"/>
    </location>
</feature>
<evidence type="ECO:0000313" key="4">
    <source>
        <dbReference type="Proteomes" id="UP000007013"/>
    </source>
</evidence>
<keyword evidence="1" id="KW-0472">Membrane</keyword>
<proteinExistence type="predicted"/>
<gene>
    <name evidence="3" type="ordered locus">Oter_4623</name>
</gene>
<keyword evidence="4" id="KW-1185">Reference proteome</keyword>
<feature type="domain" description="Mce/MlaD" evidence="2">
    <location>
        <begin position="37"/>
        <end position="137"/>
    </location>
</feature>
<dbReference type="InterPro" id="IPR052336">
    <property type="entry name" value="MlaD_Phospholipid_Transporter"/>
</dbReference>
<dbReference type="OrthoDB" id="9806984at2"/>
<dbReference type="PANTHER" id="PTHR33371:SF4">
    <property type="entry name" value="INTERMEMBRANE PHOSPHOLIPID TRANSPORT SYSTEM BINDING PROTEIN MLAD"/>
    <property type="match status" value="1"/>
</dbReference>
<protein>
    <submittedName>
        <fullName evidence="3">Mammalian cell entry related domain protein</fullName>
    </submittedName>
</protein>
<accession>B2A0D5</accession>
<reference evidence="3 4" key="1">
    <citation type="journal article" date="2011" name="J. Bacteriol.">
        <title>Genome sequence of the verrucomicrobium Opitutus terrae PB90-1, an abundant inhabitant of rice paddy soil ecosystems.</title>
        <authorList>
            <person name="van Passel M.W."/>
            <person name="Kant R."/>
            <person name="Palva A."/>
            <person name="Copeland A."/>
            <person name="Lucas S."/>
            <person name="Lapidus A."/>
            <person name="Glavina del Rio T."/>
            <person name="Pitluck S."/>
            <person name="Goltsman E."/>
            <person name="Clum A."/>
            <person name="Sun H."/>
            <person name="Schmutz J."/>
            <person name="Larimer F.W."/>
            <person name="Land M.L."/>
            <person name="Hauser L."/>
            <person name="Kyrpides N."/>
            <person name="Mikhailova N."/>
            <person name="Richardson P.P."/>
            <person name="Janssen P.H."/>
            <person name="de Vos W.M."/>
            <person name="Smidt H."/>
        </authorList>
    </citation>
    <scope>NUCLEOTIDE SEQUENCE [LARGE SCALE GENOMIC DNA]</scope>
    <source>
        <strain evidence="4">DSM 11246 / JCM 15787 / PB90-1</strain>
    </source>
</reference>
<dbReference type="RefSeq" id="WP_012377407.1">
    <property type="nucleotide sequence ID" value="NC_010571.1"/>
</dbReference>
<dbReference type="STRING" id="452637.Oter_4623"/>
<dbReference type="AlphaFoldDB" id="B2A0D5"/>
<dbReference type="KEGG" id="ote:Oter_4623"/>
<evidence type="ECO:0000259" key="2">
    <source>
        <dbReference type="Pfam" id="PF02470"/>
    </source>
</evidence>
<evidence type="ECO:0000313" key="3">
    <source>
        <dbReference type="EMBL" id="ACB77893.1"/>
    </source>
</evidence>
<organism evidence="3 4">
    <name type="scientific">Opitutus terrae (strain DSM 11246 / JCM 15787 / PB90-1)</name>
    <dbReference type="NCBI Taxonomy" id="452637"/>
    <lineage>
        <taxon>Bacteria</taxon>
        <taxon>Pseudomonadati</taxon>
        <taxon>Verrucomicrobiota</taxon>
        <taxon>Opitutia</taxon>
        <taxon>Opitutales</taxon>
        <taxon>Opitutaceae</taxon>
        <taxon>Opitutus</taxon>
    </lineage>
</organism>
<dbReference type="Pfam" id="PF02470">
    <property type="entry name" value="MlaD"/>
    <property type="match status" value="1"/>
</dbReference>
<dbReference type="PANTHER" id="PTHR33371">
    <property type="entry name" value="INTERMEMBRANE PHOSPHOLIPID TRANSPORT SYSTEM BINDING PROTEIN MLAD-RELATED"/>
    <property type="match status" value="1"/>
</dbReference>
<name>B2A0D5_OPITP</name>